<feature type="transmembrane region" description="Helical" evidence="1">
    <location>
        <begin position="91"/>
        <end position="110"/>
    </location>
</feature>
<evidence type="ECO:0000256" key="1">
    <source>
        <dbReference type="SAM" id="Phobius"/>
    </source>
</evidence>
<keyword evidence="3" id="KW-1185">Reference proteome</keyword>
<name>A0A841EW63_9BACT</name>
<accession>A0A841EW63</accession>
<dbReference type="AlphaFoldDB" id="A0A841EW63"/>
<feature type="transmembrane region" description="Helical" evidence="1">
    <location>
        <begin position="337"/>
        <end position="355"/>
    </location>
</feature>
<evidence type="ECO:0000313" key="2">
    <source>
        <dbReference type="EMBL" id="MBB6004550.1"/>
    </source>
</evidence>
<keyword evidence="1" id="KW-1133">Transmembrane helix</keyword>
<feature type="transmembrane region" description="Helical" evidence="1">
    <location>
        <begin position="265"/>
        <end position="286"/>
    </location>
</feature>
<feature type="transmembrane region" description="Helical" evidence="1">
    <location>
        <begin position="146"/>
        <end position="162"/>
    </location>
</feature>
<feature type="transmembrane region" description="Helical" evidence="1">
    <location>
        <begin position="241"/>
        <end position="258"/>
    </location>
</feature>
<keyword evidence="1" id="KW-0472">Membrane</keyword>
<dbReference type="Proteomes" id="UP000524404">
    <property type="component" value="Unassembled WGS sequence"/>
</dbReference>
<evidence type="ECO:0000313" key="3">
    <source>
        <dbReference type="Proteomes" id="UP000524404"/>
    </source>
</evidence>
<dbReference type="RefSeq" id="WP_184135616.1">
    <property type="nucleotide sequence ID" value="NZ_JACHKT010000025.1"/>
</dbReference>
<keyword evidence="1" id="KW-0812">Transmembrane</keyword>
<protein>
    <recommendedName>
        <fullName evidence="4">Glucosyl transferase GtrII</fullName>
    </recommendedName>
</protein>
<sequence>MKTKLSNNFFGILLSITPIALYFYFLSKYAVNIPKWDDHALKAFLLEFHDGKGIFAKSLPFFKQHNEHRIAFDRIITLLVSEVHGHIEYRWLMWIGNLTLVGVIGIFFKIFQKNKLSFISFVPIPFIIFQLELWENTFWGMASLQNFGILLFVFALIYFVSINNQRSFLWSIFFAVLATYTSGNGMLAFPVCVCILALQKRWKDVTIFTLTALVLIILYFYHFHFPDNGVKELLSNNIQKLIVGFFCFNGAIADLFPLSSTRLQITAVSGILLTFFAFGLSFYWILNSSLFAKKEKTSSTEYFILGCFMFLIASSIVVSVTRINLGEMGLLTSRYKIYSVMMVVCIHIGLLLNLKQDKVKIFIYSTLLISIGFNILANFTCFDEMVNLRKQLLTLSANWDLETIQTNNKSQITFYQKPSTIFDNIKSKLSKDIKQLPAWEGYKNLKMEHTNNISIQNSNFERTEDIDDGAYLIIQSTSKTFLVPALQHSFSVRSFLKHGKYWAKGFDIDIDKIELTKGVNHLGIWIQEGKSSQQFYLNDSLVIQNSPVRVVNSNW</sequence>
<dbReference type="EMBL" id="JACHKT010000025">
    <property type="protein sequence ID" value="MBB6004550.1"/>
    <property type="molecule type" value="Genomic_DNA"/>
</dbReference>
<feature type="transmembrane region" description="Helical" evidence="1">
    <location>
        <begin position="302"/>
        <end position="325"/>
    </location>
</feature>
<organism evidence="2 3">
    <name type="scientific">Arcicella rosea</name>
    <dbReference type="NCBI Taxonomy" id="502909"/>
    <lineage>
        <taxon>Bacteria</taxon>
        <taxon>Pseudomonadati</taxon>
        <taxon>Bacteroidota</taxon>
        <taxon>Cytophagia</taxon>
        <taxon>Cytophagales</taxon>
        <taxon>Flectobacillaceae</taxon>
        <taxon>Arcicella</taxon>
    </lineage>
</organism>
<gene>
    <name evidence="2" type="ORF">HNP25_003216</name>
</gene>
<feature type="transmembrane region" description="Helical" evidence="1">
    <location>
        <begin position="6"/>
        <end position="26"/>
    </location>
</feature>
<proteinExistence type="predicted"/>
<feature type="transmembrane region" description="Helical" evidence="1">
    <location>
        <begin position="168"/>
        <end position="198"/>
    </location>
</feature>
<comment type="caution">
    <text evidence="2">The sequence shown here is derived from an EMBL/GenBank/DDBJ whole genome shotgun (WGS) entry which is preliminary data.</text>
</comment>
<feature type="transmembrane region" description="Helical" evidence="1">
    <location>
        <begin position="361"/>
        <end position="382"/>
    </location>
</feature>
<evidence type="ECO:0008006" key="4">
    <source>
        <dbReference type="Google" id="ProtNLM"/>
    </source>
</evidence>
<feature type="transmembrane region" description="Helical" evidence="1">
    <location>
        <begin position="205"/>
        <end position="221"/>
    </location>
</feature>
<feature type="transmembrane region" description="Helical" evidence="1">
    <location>
        <begin position="116"/>
        <end position="134"/>
    </location>
</feature>
<reference evidence="2 3" key="1">
    <citation type="submission" date="2020-08" db="EMBL/GenBank/DDBJ databases">
        <title>Functional genomics of gut bacteria from endangered species of beetles.</title>
        <authorList>
            <person name="Carlos-Shanley C."/>
        </authorList>
    </citation>
    <scope>NUCLEOTIDE SEQUENCE [LARGE SCALE GENOMIC DNA]</scope>
    <source>
        <strain evidence="2 3">S00070</strain>
    </source>
</reference>